<comment type="similarity">
    <text evidence="7">Belongs to the binding-protein-dependent transport system permease family.</text>
</comment>
<dbReference type="STRING" id="1090615.SAMN04515671_2225"/>
<keyword evidence="5 7" id="KW-1133">Transmembrane helix</keyword>
<comment type="subcellular location">
    <subcellularLocation>
        <location evidence="1 7">Cell membrane</location>
        <topology evidence="1 7">Multi-pass membrane protein</topology>
    </subcellularLocation>
</comment>
<evidence type="ECO:0000256" key="7">
    <source>
        <dbReference type="RuleBase" id="RU363032"/>
    </source>
</evidence>
<dbReference type="Proteomes" id="UP000198741">
    <property type="component" value="Chromosome I"/>
</dbReference>
<keyword evidence="2 7" id="KW-0813">Transport</keyword>
<dbReference type="InterPro" id="IPR045621">
    <property type="entry name" value="BPD_transp_1_N"/>
</dbReference>
<feature type="transmembrane region" description="Helical" evidence="7">
    <location>
        <begin position="131"/>
        <end position="158"/>
    </location>
</feature>
<dbReference type="Gene3D" id="1.10.3720.10">
    <property type="entry name" value="MetI-like"/>
    <property type="match status" value="1"/>
</dbReference>
<sequence length="319" mass="33545">MLGKLIARRLALAVLTIVLATVLVFVALQALPGNLATQILGKDATPDAVAQLTAQLHLDRPGVLRYLSWLGGAVHGDFGTSLATSQRVVTMAGDYLRNTAVLAGITIVVGITLALILGVVAGLTRDRLPDVLISGVALVAMSVPEFTLATLLVLVFAVKLAWFPAVVTDGPDAPLSTILHNVPLPAAALSIVMAAYIVRMMRTSVIDVMASEYVAMATLRGLPRRRVLLHHALPNALLPALNVIAINIAWLVGGVVVVEAVFNYPGIGTLMLDAVHNRDVPVLQYIAVIGALVYVVSNLLADLAATALNPRLRTPARAS</sequence>
<dbReference type="SUPFAM" id="SSF161098">
    <property type="entry name" value="MetI-like"/>
    <property type="match status" value="1"/>
</dbReference>
<dbReference type="RefSeq" id="WP_197676123.1">
    <property type="nucleotide sequence ID" value="NZ_LT629710.1"/>
</dbReference>
<feature type="transmembrane region" description="Helical" evidence="7">
    <location>
        <begin position="178"/>
        <end position="198"/>
    </location>
</feature>
<protein>
    <submittedName>
        <fullName evidence="9">Peptide/nickel transport system permease protein</fullName>
    </submittedName>
</protein>
<evidence type="ECO:0000256" key="5">
    <source>
        <dbReference type="ARBA" id="ARBA00022989"/>
    </source>
</evidence>
<dbReference type="GO" id="GO:0005886">
    <property type="term" value="C:plasma membrane"/>
    <property type="evidence" value="ECO:0007669"/>
    <property type="project" value="UniProtKB-SubCell"/>
</dbReference>
<evidence type="ECO:0000256" key="6">
    <source>
        <dbReference type="ARBA" id="ARBA00023136"/>
    </source>
</evidence>
<evidence type="ECO:0000256" key="3">
    <source>
        <dbReference type="ARBA" id="ARBA00022475"/>
    </source>
</evidence>
<evidence type="ECO:0000259" key="8">
    <source>
        <dbReference type="PROSITE" id="PS50928"/>
    </source>
</evidence>
<dbReference type="InterPro" id="IPR000515">
    <property type="entry name" value="MetI-like"/>
</dbReference>
<reference evidence="9 10" key="1">
    <citation type="submission" date="2016-10" db="EMBL/GenBank/DDBJ databases">
        <authorList>
            <person name="de Groot N.N."/>
        </authorList>
    </citation>
    <scope>NUCLEOTIDE SEQUENCE [LARGE SCALE GENOMIC DNA]</scope>
    <source>
        <strain evidence="10">P4-7,KCTC 19426,CECT 7604</strain>
    </source>
</reference>
<dbReference type="PROSITE" id="PS50928">
    <property type="entry name" value="ABC_TM1"/>
    <property type="match status" value="1"/>
</dbReference>
<gene>
    <name evidence="9" type="ORF">SAMN04515671_2225</name>
</gene>
<evidence type="ECO:0000256" key="4">
    <source>
        <dbReference type="ARBA" id="ARBA00022692"/>
    </source>
</evidence>
<keyword evidence="4 7" id="KW-0812">Transmembrane</keyword>
<feature type="domain" description="ABC transmembrane type-1" evidence="8">
    <location>
        <begin position="96"/>
        <end position="301"/>
    </location>
</feature>
<dbReference type="InterPro" id="IPR035906">
    <property type="entry name" value="MetI-like_sf"/>
</dbReference>
<evidence type="ECO:0000256" key="2">
    <source>
        <dbReference type="ARBA" id="ARBA00022448"/>
    </source>
</evidence>
<accession>A0A1H0N6I8</accession>
<dbReference type="PANTHER" id="PTHR43163">
    <property type="entry name" value="DIPEPTIDE TRANSPORT SYSTEM PERMEASE PROTEIN DPPB-RELATED"/>
    <property type="match status" value="1"/>
</dbReference>
<proteinExistence type="inferred from homology"/>
<evidence type="ECO:0000256" key="1">
    <source>
        <dbReference type="ARBA" id="ARBA00004651"/>
    </source>
</evidence>
<dbReference type="CDD" id="cd06261">
    <property type="entry name" value="TM_PBP2"/>
    <property type="match status" value="1"/>
</dbReference>
<feature type="transmembrane region" description="Helical" evidence="7">
    <location>
        <begin position="100"/>
        <end position="124"/>
    </location>
</feature>
<evidence type="ECO:0000313" key="10">
    <source>
        <dbReference type="Proteomes" id="UP000198741"/>
    </source>
</evidence>
<feature type="transmembrane region" description="Helical" evidence="7">
    <location>
        <begin position="282"/>
        <end position="301"/>
    </location>
</feature>
<dbReference type="PANTHER" id="PTHR43163:SF6">
    <property type="entry name" value="DIPEPTIDE TRANSPORT SYSTEM PERMEASE PROTEIN DPPB-RELATED"/>
    <property type="match status" value="1"/>
</dbReference>
<name>A0A1H0N6I8_9ACTN</name>
<dbReference type="GO" id="GO:0055085">
    <property type="term" value="P:transmembrane transport"/>
    <property type="evidence" value="ECO:0007669"/>
    <property type="project" value="InterPro"/>
</dbReference>
<feature type="transmembrane region" description="Helical" evidence="7">
    <location>
        <begin position="236"/>
        <end position="262"/>
    </location>
</feature>
<organism evidence="9 10">
    <name type="scientific">Nakamurella panacisegetis</name>
    <dbReference type="NCBI Taxonomy" id="1090615"/>
    <lineage>
        <taxon>Bacteria</taxon>
        <taxon>Bacillati</taxon>
        <taxon>Actinomycetota</taxon>
        <taxon>Actinomycetes</taxon>
        <taxon>Nakamurellales</taxon>
        <taxon>Nakamurellaceae</taxon>
        <taxon>Nakamurella</taxon>
    </lineage>
</organism>
<dbReference type="Pfam" id="PF00528">
    <property type="entry name" value="BPD_transp_1"/>
    <property type="match status" value="1"/>
</dbReference>
<dbReference type="Pfam" id="PF19300">
    <property type="entry name" value="BPD_transp_1_N"/>
    <property type="match status" value="1"/>
</dbReference>
<keyword evidence="3" id="KW-1003">Cell membrane</keyword>
<dbReference type="EMBL" id="LT629710">
    <property type="protein sequence ID" value="SDO88241.1"/>
    <property type="molecule type" value="Genomic_DNA"/>
</dbReference>
<evidence type="ECO:0000313" key="9">
    <source>
        <dbReference type="EMBL" id="SDO88241.1"/>
    </source>
</evidence>
<dbReference type="AlphaFoldDB" id="A0A1H0N6I8"/>
<keyword evidence="6 7" id="KW-0472">Membrane</keyword>
<keyword evidence="10" id="KW-1185">Reference proteome</keyword>